<proteinExistence type="predicted"/>
<dbReference type="PROSITE" id="PS50887">
    <property type="entry name" value="GGDEF"/>
    <property type="match status" value="1"/>
</dbReference>
<dbReference type="InterPro" id="IPR043128">
    <property type="entry name" value="Rev_trsase/Diguanyl_cyclase"/>
</dbReference>
<dbReference type="InterPro" id="IPR029787">
    <property type="entry name" value="Nucleotide_cyclase"/>
</dbReference>
<feature type="domain" description="GGDEF" evidence="2">
    <location>
        <begin position="552"/>
        <end position="685"/>
    </location>
</feature>
<dbReference type="CDD" id="cd00130">
    <property type="entry name" value="PAS"/>
    <property type="match status" value="1"/>
</dbReference>
<dbReference type="Pfam" id="PF00989">
    <property type="entry name" value="PAS"/>
    <property type="match status" value="1"/>
</dbReference>
<gene>
    <name evidence="3" type="ORF">HS961_08430</name>
</gene>
<dbReference type="KEGG" id="cpis:HS961_08430"/>
<dbReference type="GO" id="GO:0006355">
    <property type="term" value="P:regulation of DNA-templated transcription"/>
    <property type="evidence" value="ECO:0007669"/>
    <property type="project" value="InterPro"/>
</dbReference>
<dbReference type="SMART" id="SM00267">
    <property type="entry name" value="GGDEF"/>
    <property type="match status" value="1"/>
</dbReference>
<dbReference type="Gene3D" id="3.30.450.20">
    <property type="entry name" value="PAS domain"/>
    <property type="match status" value="2"/>
</dbReference>
<dbReference type="SUPFAM" id="SSF55785">
    <property type="entry name" value="PYP-like sensor domain (PAS domain)"/>
    <property type="match status" value="1"/>
</dbReference>
<protein>
    <submittedName>
        <fullName evidence="3">Diguanylate cyclase</fullName>
    </submittedName>
</protein>
<keyword evidence="1" id="KW-0472">Membrane</keyword>
<dbReference type="PANTHER" id="PTHR44757">
    <property type="entry name" value="DIGUANYLATE CYCLASE DGCP"/>
    <property type="match status" value="1"/>
</dbReference>
<dbReference type="AlphaFoldDB" id="A0A7G5EFT8"/>
<dbReference type="CDD" id="cd01949">
    <property type="entry name" value="GGDEF"/>
    <property type="match status" value="1"/>
</dbReference>
<dbReference type="CDD" id="cd18773">
    <property type="entry name" value="PDC1_HK_sensor"/>
    <property type="match status" value="1"/>
</dbReference>
<dbReference type="Pfam" id="PF00990">
    <property type="entry name" value="GGDEF"/>
    <property type="match status" value="1"/>
</dbReference>
<dbReference type="InterPro" id="IPR000014">
    <property type="entry name" value="PAS"/>
</dbReference>
<dbReference type="Proteomes" id="UP000515240">
    <property type="component" value="Chromosome"/>
</dbReference>
<dbReference type="NCBIfam" id="TIGR00229">
    <property type="entry name" value="sensory_box"/>
    <property type="match status" value="1"/>
</dbReference>
<accession>A0A7G5EFT8</accession>
<evidence type="ECO:0000313" key="3">
    <source>
        <dbReference type="EMBL" id="QMV72863.1"/>
    </source>
</evidence>
<evidence type="ECO:0000256" key="1">
    <source>
        <dbReference type="SAM" id="Phobius"/>
    </source>
</evidence>
<name>A0A7G5EFT8_9BURK</name>
<dbReference type="SUPFAM" id="SSF55073">
    <property type="entry name" value="Nucleotide cyclase"/>
    <property type="match status" value="1"/>
</dbReference>
<evidence type="ECO:0000313" key="4">
    <source>
        <dbReference type="Proteomes" id="UP000515240"/>
    </source>
</evidence>
<dbReference type="InterPro" id="IPR013767">
    <property type="entry name" value="PAS_fold"/>
</dbReference>
<keyword evidence="4" id="KW-1185">Reference proteome</keyword>
<sequence>MDGRQVHWQPDSPPPVDDLRDTAGPWLWRLWVVVPLMVLLGTAVVQWLAIHASQQTVISQLSAQQADETEMLARMMGSKLEQSQKVLGALAEAAAPWVQGPASQDPPLLDQGVAATRYFDSLVFARGSQVFRRHVRDPGEGDEAVEPTERDLLRRVMVDGKPLVSEPFRSAPGGPSIALGIPLRDKQGTVRGAMAGVLRLQSQSLLPVSLATTPPNSGQLVLMTAGGVLISHPDPARILGTTEDDSLLAQVLQRWQERSASGGAQPAQSWWLAPHLVSVAQMPAARWLVVRVMPHEQSLQSWGRQWRSWWWLLLMPLALAALTWLWLWTHSRRFKQLVAQTPLPLAPAPVLALASGPVQAADPASGPPPDEIDRMGMHLQELGQQRESLAEQLRQQQQLSESVLAHARFSFLLLEGDQIQQVSQALAHLLGYSRQDLQGQPVRMLAMADQDFDQAWEQLAPDLERQGSAETSVVLRHQSGAPVTVSLHLVNIADAGPNLRWCFVRAGQARVAALSPSRMDKLTLLPNYEALLLHLTALLQARREGLDQSSPSAPVLFYVNVDNMSAINALAGHAQGDLVLQHVARQLQLLQPFQGYAARVAGDKFALVLRQCSPEKAHELAAQLCDTLQNWQPQLRSKHFVVTVSIGLLQMDATFADALQVVRAADMASYSAKRQGGNRACWREAKVA</sequence>
<dbReference type="InterPro" id="IPR035965">
    <property type="entry name" value="PAS-like_dom_sf"/>
</dbReference>
<dbReference type="Gene3D" id="3.30.70.270">
    <property type="match status" value="1"/>
</dbReference>
<dbReference type="EMBL" id="CP058554">
    <property type="protein sequence ID" value="QMV72863.1"/>
    <property type="molecule type" value="Genomic_DNA"/>
</dbReference>
<evidence type="ECO:0000259" key="2">
    <source>
        <dbReference type="PROSITE" id="PS50887"/>
    </source>
</evidence>
<feature type="transmembrane region" description="Helical" evidence="1">
    <location>
        <begin position="309"/>
        <end position="328"/>
    </location>
</feature>
<organism evidence="3 4">
    <name type="scientific">Comamonas piscis</name>
    <dbReference type="NCBI Taxonomy" id="1562974"/>
    <lineage>
        <taxon>Bacteria</taxon>
        <taxon>Pseudomonadati</taxon>
        <taxon>Pseudomonadota</taxon>
        <taxon>Betaproteobacteria</taxon>
        <taxon>Burkholderiales</taxon>
        <taxon>Comamonadaceae</taxon>
        <taxon>Comamonas</taxon>
    </lineage>
</organism>
<dbReference type="PANTHER" id="PTHR44757:SF2">
    <property type="entry name" value="BIOFILM ARCHITECTURE MAINTENANCE PROTEIN MBAA"/>
    <property type="match status" value="1"/>
</dbReference>
<dbReference type="InterPro" id="IPR052155">
    <property type="entry name" value="Biofilm_reg_signaling"/>
</dbReference>
<reference evidence="3 4" key="1">
    <citation type="journal article" date="2020" name="G3 (Bethesda)">
        <title>CeMbio - The Caenorhabditis elegans Microbiome Resource.</title>
        <authorList>
            <person name="Dirksen P."/>
            <person name="Assie A."/>
            <person name="Zimmermann J."/>
            <person name="Zhang F."/>
            <person name="Tietje A.M."/>
            <person name="Marsh S.A."/>
            <person name="Felix M.A."/>
            <person name="Shapira M."/>
            <person name="Kaleta C."/>
            <person name="Schulenburg H."/>
            <person name="Samuel B."/>
        </authorList>
    </citation>
    <scope>NUCLEOTIDE SEQUENCE [LARGE SCALE GENOMIC DNA]</scope>
    <source>
        <strain evidence="3 4">BIGb0172</strain>
    </source>
</reference>
<dbReference type="InterPro" id="IPR000160">
    <property type="entry name" value="GGDEF_dom"/>
</dbReference>
<keyword evidence="1" id="KW-0812">Transmembrane</keyword>
<dbReference type="NCBIfam" id="TIGR00254">
    <property type="entry name" value="GGDEF"/>
    <property type="match status" value="1"/>
</dbReference>
<keyword evidence="1" id="KW-1133">Transmembrane helix</keyword>
<feature type="transmembrane region" description="Helical" evidence="1">
    <location>
        <begin position="26"/>
        <end position="50"/>
    </location>
</feature>
<dbReference type="RefSeq" id="WP_182327272.1">
    <property type="nucleotide sequence ID" value="NZ_CP058554.1"/>
</dbReference>